<dbReference type="SUPFAM" id="SSF56808">
    <property type="entry name" value="Ribosomal protein L1"/>
    <property type="match status" value="1"/>
</dbReference>
<dbReference type="EMBL" id="KZ857392">
    <property type="protein sequence ID" value="RDX51968.1"/>
    <property type="molecule type" value="Genomic_DNA"/>
</dbReference>
<keyword evidence="2 4" id="KW-0689">Ribosomal protein</keyword>
<evidence type="ECO:0000256" key="2">
    <source>
        <dbReference type="ARBA" id="ARBA00022980"/>
    </source>
</evidence>
<evidence type="ECO:0000313" key="5">
    <source>
        <dbReference type="EMBL" id="RDX51968.1"/>
    </source>
</evidence>
<evidence type="ECO:0000256" key="4">
    <source>
        <dbReference type="RuleBase" id="RU000659"/>
    </source>
</evidence>
<keyword evidence="6" id="KW-1185">Reference proteome</keyword>
<evidence type="ECO:0000313" key="6">
    <source>
        <dbReference type="Proteomes" id="UP000256964"/>
    </source>
</evidence>
<organism evidence="5 6">
    <name type="scientific">Lentinus brumalis</name>
    <dbReference type="NCBI Taxonomy" id="2498619"/>
    <lineage>
        <taxon>Eukaryota</taxon>
        <taxon>Fungi</taxon>
        <taxon>Dikarya</taxon>
        <taxon>Basidiomycota</taxon>
        <taxon>Agaricomycotina</taxon>
        <taxon>Agaricomycetes</taxon>
        <taxon>Polyporales</taxon>
        <taxon>Polyporaceae</taxon>
        <taxon>Lentinus</taxon>
    </lineage>
</organism>
<dbReference type="PROSITE" id="PS01199">
    <property type="entry name" value="RIBOSOMAL_L1"/>
    <property type="match status" value="1"/>
</dbReference>
<dbReference type="InterPro" id="IPR023673">
    <property type="entry name" value="Ribosomal_uL1_CS"/>
</dbReference>
<dbReference type="GO" id="GO:0003735">
    <property type="term" value="F:structural constituent of ribosome"/>
    <property type="evidence" value="ECO:0007669"/>
    <property type="project" value="InterPro"/>
</dbReference>
<dbReference type="STRING" id="139420.A0A371DHI0"/>
<dbReference type="InterPro" id="IPR002143">
    <property type="entry name" value="Ribosomal_uL1"/>
</dbReference>
<dbReference type="FunFam" id="3.40.50.790:FF:000001">
    <property type="entry name" value="50S ribosomal protein L1"/>
    <property type="match status" value="1"/>
</dbReference>
<keyword evidence="3 4" id="KW-0687">Ribonucleoprotein</keyword>
<dbReference type="GO" id="GO:0006412">
    <property type="term" value="P:translation"/>
    <property type="evidence" value="ECO:0007669"/>
    <property type="project" value="InterPro"/>
</dbReference>
<protein>
    <recommendedName>
        <fullName evidence="4">Ribosomal protein</fullName>
    </recommendedName>
</protein>
<dbReference type="CDD" id="cd00403">
    <property type="entry name" value="Ribosomal_L1"/>
    <property type="match status" value="1"/>
</dbReference>
<dbReference type="GO" id="GO:0005762">
    <property type="term" value="C:mitochondrial large ribosomal subunit"/>
    <property type="evidence" value="ECO:0007669"/>
    <property type="project" value="TreeGrafter"/>
</dbReference>
<accession>A0A371DHI0</accession>
<evidence type="ECO:0000256" key="1">
    <source>
        <dbReference type="ARBA" id="ARBA00010531"/>
    </source>
</evidence>
<dbReference type="Gene3D" id="3.30.190.20">
    <property type="match status" value="1"/>
</dbReference>
<dbReference type="PANTHER" id="PTHR36427">
    <property type="entry name" value="54S RIBOSOMAL PROTEIN L1, MITOCHONDRIAL"/>
    <property type="match status" value="1"/>
</dbReference>
<dbReference type="OrthoDB" id="1747252at2759"/>
<name>A0A371DHI0_9APHY</name>
<proteinExistence type="inferred from homology"/>
<sequence length="293" mass="32382">MSLAALQLAVRCRQCSGTLQLLRQTPHRQFHYSPTVLARREKKLPTLSKKQLAAKERKRAKKAPKSIYDSEKMTLSDAVEVLRAVEVASPNATYELVVKTEMGKGSTIPKGRFNLPRETKSQGKDRILVLAEGRQAEEAKKAGADIVGGLELVEGIISGRYQATMFLCSRSLIRPITPRLGRVLGPRGLMPSERRGTVTDDLAGYIRRLKGTSEWKGDKEGTIRQPIAKMHFPVSDVVKNVRYFLTVVKRATGNIRDPLADTNKKEAGQKPVNAISRVLLSTQQGPSIQISDA</sequence>
<dbReference type="PANTHER" id="PTHR36427:SF3">
    <property type="entry name" value="LARGE RIBOSOMAL SUBUNIT PROTEIN UL1M"/>
    <property type="match status" value="1"/>
</dbReference>
<comment type="similarity">
    <text evidence="1 4">Belongs to the universal ribosomal protein uL1 family.</text>
</comment>
<dbReference type="InterPro" id="IPR023674">
    <property type="entry name" value="Ribosomal_uL1-like"/>
</dbReference>
<dbReference type="Proteomes" id="UP000256964">
    <property type="component" value="Unassembled WGS sequence"/>
</dbReference>
<dbReference type="AlphaFoldDB" id="A0A371DHI0"/>
<gene>
    <name evidence="5" type="ORF">OH76DRAFT_1400872</name>
</gene>
<dbReference type="PIRSF" id="PIRSF002155">
    <property type="entry name" value="Ribosomal_L1"/>
    <property type="match status" value="1"/>
</dbReference>
<dbReference type="InterPro" id="IPR016095">
    <property type="entry name" value="Ribosomal_uL1_3-a/b-sand"/>
</dbReference>
<reference evidence="5 6" key="1">
    <citation type="journal article" date="2018" name="Biotechnol. Biofuels">
        <title>Integrative visual omics of the white-rot fungus Polyporus brumalis exposes the biotechnological potential of its oxidative enzymes for delignifying raw plant biomass.</title>
        <authorList>
            <person name="Miyauchi S."/>
            <person name="Rancon A."/>
            <person name="Drula E."/>
            <person name="Hage H."/>
            <person name="Chaduli D."/>
            <person name="Favel A."/>
            <person name="Grisel S."/>
            <person name="Henrissat B."/>
            <person name="Herpoel-Gimbert I."/>
            <person name="Ruiz-Duenas F.J."/>
            <person name="Chevret D."/>
            <person name="Hainaut M."/>
            <person name="Lin J."/>
            <person name="Wang M."/>
            <person name="Pangilinan J."/>
            <person name="Lipzen A."/>
            <person name="Lesage-Meessen L."/>
            <person name="Navarro D."/>
            <person name="Riley R."/>
            <person name="Grigoriev I.V."/>
            <person name="Zhou S."/>
            <person name="Raouche S."/>
            <person name="Rosso M.N."/>
        </authorList>
    </citation>
    <scope>NUCLEOTIDE SEQUENCE [LARGE SCALE GENOMIC DNA]</scope>
    <source>
        <strain evidence="5 6">BRFM 1820</strain>
    </source>
</reference>
<dbReference type="GO" id="GO:0003723">
    <property type="term" value="F:RNA binding"/>
    <property type="evidence" value="ECO:0007669"/>
    <property type="project" value="InterPro"/>
</dbReference>
<evidence type="ECO:0000256" key="3">
    <source>
        <dbReference type="ARBA" id="ARBA00023274"/>
    </source>
</evidence>
<dbReference type="Gene3D" id="3.40.50.790">
    <property type="match status" value="1"/>
</dbReference>
<dbReference type="Pfam" id="PF00687">
    <property type="entry name" value="Ribosomal_L1"/>
    <property type="match status" value="1"/>
</dbReference>
<dbReference type="InterPro" id="IPR028364">
    <property type="entry name" value="Ribosomal_uL1/biogenesis"/>
</dbReference>